<feature type="domain" description="PDZ" evidence="2">
    <location>
        <begin position="848"/>
        <end position="917"/>
    </location>
</feature>
<organism evidence="3 4">
    <name type="scientific">Desulfomonile tiedjei</name>
    <dbReference type="NCBI Taxonomy" id="2358"/>
    <lineage>
        <taxon>Bacteria</taxon>
        <taxon>Pseudomonadati</taxon>
        <taxon>Thermodesulfobacteriota</taxon>
        <taxon>Desulfomonilia</taxon>
        <taxon>Desulfomonilales</taxon>
        <taxon>Desulfomonilaceae</taxon>
        <taxon>Desulfomonile</taxon>
    </lineage>
</organism>
<feature type="region of interest" description="Disordered" evidence="1">
    <location>
        <begin position="846"/>
        <end position="869"/>
    </location>
</feature>
<dbReference type="InterPro" id="IPR005532">
    <property type="entry name" value="SUMF_dom"/>
</dbReference>
<dbReference type="PANTHER" id="PTHR23150:SF19">
    <property type="entry name" value="FORMYLGLYCINE-GENERATING ENZYME"/>
    <property type="match status" value="1"/>
</dbReference>
<proteinExistence type="predicted"/>
<feature type="compositionally biased region" description="Basic and acidic residues" evidence="1">
    <location>
        <begin position="964"/>
        <end position="987"/>
    </location>
</feature>
<dbReference type="PROSITE" id="PS50106">
    <property type="entry name" value="PDZ"/>
    <property type="match status" value="1"/>
</dbReference>
<dbReference type="PANTHER" id="PTHR23150">
    <property type="entry name" value="SULFATASE MODIFYING FACTOR 1, 2"/>
    <property type="match status" value="1"/>
</dbReference>
<accession>A0A9D6V097</accession>
<feature type="region of interest" description="Disordered" evidence="1">
    <location>
        <begin position="961"/>
        <end position="987"/>
    </location>
</feature>
<dbReference type="InterPro" id="IPR016187">
    <property type="entry name" value="CTDL_fold"/>
</dbReference>
<dbReference type="InterPro" id="IPR001478">
    <property type="entry name" value="PDZ"/>
</dbReference>
<dbReference type="GO" id="GO:0120147">
    <property type="term" value="F:formylglycine-generating oxidase activity"/>
    <property type="evidence" value="ECO:0007669"/>
    <property type="project" value="TreeGrafter"/>
</dbReference>
<dbReference type="Proteomes" id="UP000807825">
    <property type="component" value="Unassembled WGS sequence"/>
</dbReference>
<dbReference type="SUPFAM" id="SSF56436">
    <property type="entry name" value="C-type lectin-like"/>
    <property type="match status" value="2"/>
</dbReference>
<reference evidence="3" key="1">
    <citation type="submission" date="2020-07" db="EMBL/GenBank/DDBJ databases">
        <title>Huge and variable diversity of episymbiotic CPR bacteria and DPANN archaea in groundwater ecosystems.</title>
        <authorList>
            <person name="He C.Y."/>
            <person name="Keren R."/>
            <person name="Whittaker M."/>
            <person name="Farag I.F."/>
            <person name="Doudna J."/>
            <person name="Cate J.H.D."/>
            <person name="Banfield J.F."/>
        </authorList>
    </citation>
    <scope>NUCLEOTIDE SEQUENCE</scope>
    <source>
        <strain evidence="3">NC_groundwater_1664_Pr3_B-0.1um_52_9</strain>
    </source>
</reference>
<dbReference type="Pfam" id="PF03781">
    <property type="entry name" value="FGE-sulfatase"/>
    <property type="match status" value="2"/>
</dbReference>
<gene>
    <name evidence="3" type="ORF">HY912_02590</name>
</gene>
<evidence type="ECO:0000313" key="4">
    <source>
        <dbReference type="Proteomes" id="UP000807825"/>
    </source>
</evidence>
<dbReference type="InterPro" id="IPR036034">
    <property type="entry name" value="PDZ_sf"/>
</dbReference>
<evidence type="ECO:0000259" key="2">
    <source>
        <dbReference type="PROSITE" id="PS50106"/>
    </source>
</evidence>
<dbReference type="SUPFAM" id="SSF50156">
    <property type="entry name" value="PDZ domain-like"/>
    <property type="match status" value="1"/>
</dbReference>
<dbReference type="EMBL" id="JACRDE010000075">
    <property type="protein sequence ID" value="MBI5248358.1"/>
    <property type="molecule type" value="Genomic_DNA"/>
</dbReference>
<comment type="caution">
    <text evidence="3">The sequence shown here is derived from an EMBL/GenBank/DDBJ whole genome shotgun (WGS) entry which is preliminary data.</text>
</comment>
<dbReference type="Gene3D" id="2.30.42.10">
    <property type="match status" value="1"/>
</dbReference>
<protein>
    <submittedName>
        <fullName evidence="3">SUMF1/EgtB/PvdO family nonheme iron enzyme</fullName>
    </submittedName>
</protein>
<name>A0A9D6V097_9BACT</name>
<evidence type="ECO:0000256" key="1">
    <source>
        <dbReference type="SAM" id="MobiDB-lite"/>
    </source>
</evidence>
<dbReference type="InterPro" id="IPR042095">
    <property type="entry name" value="SUMF_sf"/>
</dbReference>
<sequence>MPIKKYLPLLVAVVSLLPRAGLCGQHEDRRIALSQNSGTTQETGSEKLYGAISGYLEVFTRKEDRPKRRTAADVRSRYQGAMVASAEGPSTSLEVNWTLAEKRIERLEFDLAIYPLRRAQEMARLAGAGEKASAYAEMLQHVQAKGADLRSEPAPAREGVNSIGMRLRAIPPGTFSMGSTESELRRIQSEWNTTENALKQETPTHTVQISSPYLLGKYHVTVAQFKAFVEETGYRTVAEKQDWGWVYDNGKKHWVKKTGASWKNPGFEVWLDQPVTMVCQSDAEAFCEWLTRKENRKYHLPTEAQWEYAARGGKEGERFPWGNNYPDGKKLNAADWRAPMPWGDRTLDDGYSNVSPVGSYEPNGFGLHDMVGNLWQFCYDYYDSKVYEQAKSSVSTDPAGPKSGKEIVVRGGNWAFGAGIARNAFRTGVDPHMAADVNGFRVAAALTAQEYRELQRMSENVSTTDELVKLMERARSLTEKGKRSAARKLIEDLDPTRTKVRLSVEPSFFAKMLLDSLIECGRKDKDAFENSLGMTMVRISAGSFLMGSSDADIAWALNTLAPSQPINLENETPLRKVRISRPFFMSSTPVTAGQFRRFVEETGYVTDAEEDGGGLVYNPDSSHFEHKKGLSWKNPGWAVTDDQPVTLVTYNDAEAFVDWLTAKEKLPYKLPTEAQWEYAARGGLSAPRFPWGDAPPDGQKANYADKSKEFPWKDPDADSGYKHVSPVGKFPANGFGLYDMSGNVLQWVRDYYADGYYSYAPEIDPEGPAQGQFRVLKGGDWTSGPVRLRCPFRGQAWPSLALYNSGFRVIIDVGTPVREFHFANDFLTKTWIPGQEQRSVAETVAKQNERVRQASSGSRTERSLSAGNLQNPTPFKGVYILDFSPGSAAKKTGMAKGDVIIEYNGVRDLTSDRLLELSTAAASRTTRTASQAVVVRDGYEYSVVLPAGPIGVSTTDIIVQGPFKRRDTSPGKEREDPKEGSSRSDWM</sequence>
<evidence type="ECO:0000313" key="3">
    <source>
        <dbReference type="EMBL" id="MBI5248358.1"/>
    </source>
</evidence>
<feature type="compositionally biased region" description="Polar residues" evidence="1">
    <location>
        <begin position="853"/>
        <end position="869"/>
    </location>
</feature>
<dbReference type="InterPro" id="IPR051043">
    <property type="entry name" value="Sulfatase_Mod_Factor_Kinase"/>
</dbReference>
<dbReference type="AlphaFoldDB" id="A0A9D6V097"/>
<dbReference type="Gene3D" id="3.90.1580.10">
    <property type="entry name" value="paralog of FGE (formylglycine-generating enzyme)"/>
    <property type="match status" value="2"/>
</dbReference>